<accession>A0A392W3B0</accession>
<dbReference type="Proteomes" id="UP000265520">
    <property type="component" value="Unassembled WGS sequence"/>
</dbReference>
<reference evidence="1 2" key="1">
    <citation type="journal article" date="2018" name="Front. Plant Sci.">
        <title>Red Clover (Trifolium pratense) and Zigzag Clover (T. medium) - A Picture of Genomic Similarities and Differences.</title>
        <authorList>
            <person name="Dluhosova J."/>
            <person name="Istvanek J."/>
            <person name="Nedelnik J."/>
            <person name="Repkova J."/>
        </authorList>
    </citation>
    <scope>NUCLEOTIDE SEQUENCE [LARGE SCALE GENOMIC DNA]</scope>
    <source>
        <strain evidence="2">cv. 10/8</strain>
        <tissue evidence="1">Leaf</tissue>
    </source>
</reference>
<organism evidence="1 2">
    <name type="scientific">Trifolium medium</name>
    <dbReference type="NCBI Taxonomy" id="97028"/>
    <lineage>
        <taxon>Eukaryota</taxon>
        <taxon>Viridiplantae</taxon>
        <taxon>Streptophyta</taxon>
        <taxon>Embryophyta</taxon>
        <taxon>Tracheophyta</taxon>
        <taxon>Spermatophyta</taxon>
        <taxon>Magnoliopsida</taxon>
        <taxon>eudicotyledons</taxon>
        <taxon>Gunneridae</taxon>
        <taxon>Pentapetalae</taxon>
        <taxon>rosids</taxon>
        <taxon>fabids</taxon>
        <taxon>Fabales</taxon>
        <taxon>Fabaceae</taxon>
        <taxon>Papilionoideae</taxon>
        <taxon>50 kb inversion clade</taxon>
        <taxon>NPAAA clade</taxon>
        <taxon>Hologalegina</taxon>
        <taxon>IRL clade</taxon>
        <taxon>Trifolieae</taxon>
        <taxon>Trifolium</taxon>
    </lineage>
</organism>
<keyword evidence="2" id="KW-1185">Reference proteome</keyword>
<sequence length="46" mass="5069">TVIMQPLFFCIGAPLLVSLPPLTVLPFGDAAVMMLWEFDNSDDDEV</sequence>
<dbReference type="AlphaFoldDB" id="A0A392W3B0"/>
<proteinExistence type="predicted"/>
<evidence type="ECO:0000313" key="1">
    <source>
        <dbReference type="EMBL" id="MCI93405.1"/>
    </source>
</evidence>
<comment type="caution">
    <text evidence="1">The sequence shown here is derived from an EMBL/GenBank/DDBJ whole genome shotgun (WGS) entry which is preliminary data.</text>
</comment>
<evidence type="ECO:0000313" key="2">
    <source>
        <dbReference type="Proteomes" id="UP000265520"/>
    </source>
</evidence>
<protein>
    <submittedName>
        <fullName evidence="1">Uncharacterized protein</fullName>
    </submittedName>
</protein>
<feature type="non-terminal residue" evidence="1">
    <location>
        <position position="1"/>
    </location>
</feature>
<dbReference type="EMBL" id="LXQA011328377">
    <property type="protein sequence ID" value="MCI93405.1"/>
    <property type="molecule type" value="Genomic_DNA"/>
</dbReference>
<name>A0A392W3B0_9FABA</name>